<keyword evidence="2" id="KW-0238">DNA-binding</keyword>
<dbReference type="InterPro" id="IPR035472">
    <property type="entry name" value="RpiR-like_SIS"/>
</dbReference>
<sequence length="297" mass="32056">MAYEDIMARAPGQNILEIVRQALPNLRKSERKVANRVLEDPDRILNAALAEAAALSEVSEPTVIRFCVAIGCTGFQEFKLRLARSLALGTTATHSVLTKEDTTAELVEKIFGYTMTSLDWARSHLDTEALGRAIALLSEARSIEFFGLGASGIVALDAQQKFPLFGVPCGAQSDTHQQLMTASMMQAGDVAVIFSNTGHTIAMIEVAEVARNGGAKVIGVSGASAPLLDHCDVAILVETLDNTDIYTPTISRIAALVVVDILCSAVGLRRDAEHGHRFENMKQLLRNQRIYGPKKPV</sequence>
<dbReference type="GO" id="GO:0003677">
    <property type="term" value="F:DNA binding"/>
    <property type="evidence" value="ECO:0007669"/>
    <property type="project" value="UniProtKB-KW"/>
</dbReference>
<keyword evidence="3" id="KW-0804">Transcription</keyword>
<dbReference type="SUPFAM" id="SSF53697">
    <property type="entry name" value="SIS domain"/>
    <property type="match status" value="1"/>
</dbReference>
<dbReference type="PANTHER" id="PTHR30514">
    <property type="entry name" value="GLUCOKINASE"/>
    <property type="match status" value="1"/>
</dbReference>
<dbReference type="InterPro" id="IPR000281">
    <property type="entry name" value="HTH_RpiR"/>
</dbReference>
<dbReference type="SUPFAM" id="SSF46689">
    <property type="entry name" value="Homeodomain-like"/>
    <property type="match status" value="1"/>
</dbReference>
<dbReference type="CDD" id="cd05013">
    <property type="entry name" value="SIS_RpiR"/>
    <property type="match status" value="1"/>
</dbReference>
<dbReference type="STRING" id="1612624.ADU59_09750"/>
<dbReference type="OrthoDB" id="8582409at2"/>
<evidence type="ECO:0000256" key="3">
    <source>
        <dbReference type="ARBA" id="ARBA00023163"/>
    </source>
</evidence>
<dbReference type="InterPro" id="IPR046348">
    <property type="entry name" value="SIS_dom_sf"/>
</dbReference>
<dbReference type="AlphaFoldDB" id="A0A1C7P325"/>
<organism evidence="6 7">
    <name type="scientific">Pararhizobium polonicum</name>
    <dbReference type="NCBI Taxonomy" id="1612624"/>
    <lineage>
        <taxon>Bacteria</taxon>
        <taxon>Pseudomonadati</taxon>
        <taxon>Pseudomonadota</taxon>
        <taxon>Alphaproteobacteria</taxon>
        <taxon>Hyphomicrobiales</taxon>
        <taxon>Rhizobiaceae</taxon>
        <taxon>Rhizobium/Agrobacterium group</taxon>
        <taxon>Pararhizobium</taxon>
    </lineage>
</organism>
<dbReference type="InterPro" id="IPR001347">
    <property type="entry name" value="SIS_dom"/>
</dbReference>
<evidence type="ECO:0000313" key="7">
    <source>
        <dbReference type="Proteomes" id="UP000093111"/>
    </source>
</evidence>
<dbReference type="Proteomes" id="UP000093111">
    <property type="component" value="Unassembled WGS sequence"/>
</dbReference>
<dbReference type="Gene3D" id="3.40.50.10490">
    <property type="entry name" value="Glucose-6-phosphate isomerase like protein, domain 1"/>
    <property type="match status" value="1"/>
</dbReference>
<comment type="caution">
    <text evidence="6">The sequence shown here is derived from an EMBL/GenBank/DDBJ whole genome shotgun (WGS) entry which is preliminary data.</text>
</comment>
<feature type="domain" description="SIS" evidence="5">
    <location>
        <begin position="133"/>
        <end position="272"/>
    </location>
</feature>
<evidence type="ECO:0000256" key="2">
    <source>
        <dbReference type="ARBA" id="ARBA00023125"/>
    </source>
</evidence>
<name>A0A1C7P325_9HYPH</name>
<proteinExistence type="predicted"/>
<keyword evidence="7" id="KW-1185">Reference proteome</keyword>
<dbReference type="Pfam" id="PF01418">
    <property type="entry name" value="HTH_6"/>
    <property type="match status" value="1"/>
</dbReference>
<gene>
    <name evidence="6" type="ORF">ADU59_09750</name>
</gene>
<dbReference type="EMBL" id="LGLV01000006">
    <property type="protein sequence ID" value="OBZ95648.1"/>
    <property type="molecule type" value="Genomic_DNA"/>
</dbReference>
<reference evidence="6 7" key="1">
    <citation type="journal article" date="2016" name="Syst. Appl. Microbiol.">
        <title>Pararhizobium polonicum sp. nov. isolated from tumors on stone fruit rootstocks.</title>
        <authorList>
            <person name="Pulawska J."/>
            <person name="Kuzmanovic N."/>
            <person name="Willems A."/>
            <person name="Pothier J.F."/>
        </authorList>
    </citation>
    <scope>NUCLEOTIDE SEQUENCE [LARGE SCALE GENOMIC DNA]</scope>
    <source>
        <strain evidence="6 7">F5.1</strain>
    </source>
</reference>
<dbReference type="GO" id="GO:0097367">
    <property type="term" value="F:carbohydrate derivative binding"/>
    <property type="evidence" value="ECO:0007669"/>
    <property type="project" value="InterPro"/>
</dbReference>
<dbReference type="PROSITE" id="PS51071">
    <property type="entry name" value="HTH_RPIR"/>
    <property type="match status" value="1"/>
</dbReference>
<dbReference type="InterPro" id="IPR009057">
    <property type="entry name" value="Homeodomain-like_sf"/>
</dbReference>
<evidence type="ECO:0000259" key="4">
    <source>
        <dbReference type="PROSITE" id="PS51071"/>
    </source>
</evidence>
<dbReference type="RefSeq" id="WP_068953897.1">
    <property type="nucleotide sequence ID" value="NZ_LGLV01000006.1"/>
</dbReference>
<dbReference type="PATRIC" id="fig|1612624.7.peg.3494"/>
<dbReference type="InterPro" id="IPR047640">
    <property type="entry name" value="RpiR-like"/>
</dbReference>
<dbReference type="PROSITE" id="PS51464">
    <property type="entry name" value="SIS"/>
    <property type="match status" value="1"/>
</dbReference>
<dbReference type="PANTHER" id="PTHR30514:SF1">
    <property type="entry name" value="HTH-TYPE TRANSCRIPTIONAL REGULATOR HEXR-RELATED"/>
    <property type="match status" value="1"/>
</dbReference>
<dbReference type="GO" id="GO:0003700">
    <property type="term" value="F:DNA-binding transcription factor activity"/>
    <property type="evidence" value="ECO:0007669"/>
    <property type="project" value="InterPro"/>
</dbReference>
<evidence type="ECO:0000256" key="1">
    <source>
        <dbReference type="ARBA" id="ARBA00023015"/>
    </source>
</evidence>
<dbReference type="GO" id="GO:1901135">
    <property type="term" value="P:carbohydrate derivative metabolic process"/>
    <property type="evidence" value="ECO:0007669"/>
    <property type="project" value="InterPro"/>
</dbReference>
<dbReference type="InterPro" id="IPR036388">
    <property type="entry name" value="WH-like_DNA-bd_sf"/>
</dbReference>
<evidence type="ECO:0000313" key="6">
    <source>
        <dbReference type="EMBL" id="OBZ95648.1"/>
    </source>
</evidence>
<feature type="domain" description="HTH rpiR-type" evidence="4">
    <location>
        <begin position="13"/>
        <end position="89"/>
    </location>
</feature>
<keyword evidence="1" id="KW-0805">Transcription regulation</keyword>
<accession>A0A1C7P325</accession>
<dbReference type="Gene3D" id="1.10.10.10">
    <property type="entry name" value="Winged helix-like DNA-binding domain superfamily/Winged helix DNA-binding domain"/>
    <property type="match status" value="1"/>
</dbReference>
<evidence type="ECO:0000259" key="5">
    <source>
        <dbReference type="PROSITE" id="PS51464"/>
    </source>
</evidence>
<dbReference type="Pfam" id="PF01380">
    <property type="entry name" value="SIS"/>
    <property type="match status" value="1"/>
</dbReference>
<protein>
    <submittedName>
        <fullName evidence="6">RpiR family transcriptional regulator</fullName>
    </submittedName>
</protein>